<gene>
    <name evidence="3" type="ORF">OLEA9_A105621</name>
</gene>
<dbReference type="Gramene" id="OE9A105621T1">
    <property type="protein sequence ID" value="OE9A105621C1"/>
    <property type="gene ID" value="OE9A105621"/>
</dbReference>
<dbReference type="AlphaFoldDB" id="A0A8S0VKM0"/>
<feature type="compositionally biased region" description="Polar residues" evidence="2">
    <location>
        <begin position="638"/>
        <end position="648"/>
    </location>
</feature>
<dbReference type="GO" id="GO:0006417">
    <property type="term" value="P:regulation of translation"/>
    <property type="evidence" value="ECO:0007669"/>
    <property type="project" value="EnsemblPlants"/>
</dbReference>
<dbReference type="GO" id="GO:0008428">
    <property type="term" value="F:ribonuclease inhibitor activity"/>
    <property type="evidence" value="ECO:0007669"/>
    <property type="project" value="EnsemblPlants"/>
</dbReference>
<dbReference type="GO" id="GO:0006397">
    <property type="term" value="P:mRNA processing"/>
    <property type="evidence" value="ECO:0007669"/>
    <property type="project" value="EnsemblPlants"/>
</dbReference>
<feature type="region of interest" description="Disordered" evidence="2">
    <location>
        <begin position="100"/>
        <end position="128"/>
    </location>
</feature>
<dbReference type="Proteomes" id="UP000594638">
    <property type="component" value="Unassembled WGS sequence"/>
</dbReference>
<evidence type="ECO:0000313" key="4">
    <source>
        <dbReference type="Proteomes" id="UP000594638"/>
    </source>
</evidence>
<dbReference type="SUPFAM" id="SSF48452">
    <property type="entry name" value="TPR-like"/>
    <property type="match status" value="2"/>
</dbReference>
<dbReference type="GO" id="GO:0010114">
    <property type="term" value="P:response to red light"/>
    <property type="evidence" value="ECO:0007669"/>
    <property type="project" value="EnsemblPlants"/>
</dbReference>
<evidence type="ECO:0000313" key="3">
    <source>
        <dbReference type="EMBL" id="CAA3032205.1"/>
    </source>
</evidence>
<evidence type="ECO:0000256" key="1">
    <source>
        <dbReference type="PROSITE-ProRule" id="PRU00339"/>
    </source>
</evidence>
<dbReference type="PROSITE" id="PS50005">
    <property type="entry name" value="TPR"/>
    <property type="match status" value="1"/>
</dbReference>
<dbReference type="EMBL" id="CACTIH010009542">
    <property type="protein sequence ID" value="CAA3032205.1"/>
    <property type="molecule type" value="Genomic_DNA"/>
</dbReference>
<feature type="region of interest" description="Disordered" evidence="2">
    <location>
        <begin position="625"/>
        <end position="648"/>
    </location>
</feature>
<organism evidence="3 4">
    <name type="scientific">Olea europaea subsp. europaea</name>
    <dbReference type="NCBI Taxonomy" id="158383"/>
    <lineage>
        <taxon>Eukaryota</taxon>
        <taxon>Viridiplantae</taxon>
        <taxon>Streptophyta</taxon>
        <taxon>Embryophyta</taxon>
        <taxon>Tracheophyta</taxon>
        <taxon>Spermatophyta</taxon>
        <taxon>Magnoliopsida</taxon>
        <taxon>eudicotyledons</taxon>
        <taxon>Gunneridae</taxon>
        <taxon>Pentapetalae</taxon>
        <taxon>asterids</taxon>
        <taxon>lamiids</taxon>
        <taxon>Lamiales</taxon>
        <taxon>Oleaceae</taxon>
        <taxon>Oleeae</taxon>
        <taxon>Olea</taxon>
    </lineage>
</organism>
<dbReference type="GO" id="GO:0003729">
    <property type="term" value="F:mRNA binding"/>
    <property type="evidence" value="ECO:0007669"/>
    <property type="project" value="EnsemblPlants"/>
</dbReference>
<dbReference type="InterPro" id="IPR003107">
    <property type="entry name" value="HAT"/>
</dbReference>
<dbReference type="GO" id="GO:0031969">
    <property type="term" value="C:chloroplast membrane"/>
    <property type="evidence" value="ECO:0007669"/>
    <property type="project" value="EnsemblPlants"/>
</dbReference>
<dbReference type="Pfam" id="PF13428">
    <property type="entry name" value="TPR_14"/>
    <property type="match status" value="1"/>
</dbReference>
<feature type="compositionally biased region" description="Low complexity" evidence="2">
    <location>
        <begin position="44"/>
        <end position="59"/>
    </location>
</feature>
<name>A0A8S0VKM0_OLEEU</name>
<dbReference type="PANTHER" id="PTHR44917">
    <property type="entry name" value="PROTEIN HIGH CHLOROPHYLL FLUORESCENT 107"/>
    <property type="match status" value="1"/>
</dbReference>
<proteinExistence type="predicted"/>
<dbReference type="FunFam" id="1.25.40.10:FF:001264">
    <property type="entry name" value="High chlorophyll fluorescent 107"/>
    <property type="match status" value="1"/>
</dbReference>
<dbReference type="PANTHER" id="PTHR44917:SF1">
    <property type="entry name" value="PROTEIN HIGH CHLOROPHYLL FLUORESCENT 107"/>
    <property type="match status" value="1"/>
</dbReference>
<accession>A0A8S0VKM0</accession>
<dbReference type="GO" id="GO:0003727">
    <property type="term" value="F:single-stranded RNA binding"/>
    <property type="evidence" value="ECO:0007669"/>
    <property type="project" value="EnsemblPlants"/>
</dbReference>
<dbReference type="Gene3D" id="1.25.40.10">
    <property type="entry name" value="Tetratricopeptide repeat domain"/>
    <property type="match status" value="2"/>
</dbReference>
<dbReference type="GO" id="GO:0009657">
    <property type="term" value="P:plastid organization"/>
    <property type="evidence" value="ECO:0007669"/>
    <property type="project" value="EnsemblPlants"/>
</dbReference>
<keyword evidence="1" id="KW-0802">TPR repeat</keyword>
<feature type="region of interest" description="Disordered" evidence="2">
    <location>
        <begin position="1"/>
        <end position="23"/>
    </location>
</feature>
<dbReference type="FunFam" id="1.25.40.10:FF:001624">
    <property type="entry name" value="PsbB mRNA maturation factor Mbb1"/>
    <property type="match status" value="1"/>
</dbReference>
<protein>
    <submittedName>
        <fullName evidence="3">High chlorophyll fluorescent 107</fullName>
    </submittedName>
</protein>
<sequence>MSLFASSPSNSKFTIFSPPQNPNSSKFYFTIPFKISHETISHPSLACSHESSSSSPPLLQEKPQNSATESEMEEKDKLAEEIMITKKSLEELLVVRRPVMEFSEEDDETEPDGDGGSTNEKKQLDSSSMIDAELSKLAKKMPIFEPERMDSKSEDKPLMVNLDLALYKAKILTRNYRYEEAEIILQKCMYYWPEDGRPYVALGKTLSKQSKMNEARAVYEKGCQATQGENPYIWQCWAVLENKLGNIRRARELFDAATVADKRHIAAWHGWAVLELKQGHVKKARNLLGKGLKHCGGNEYIYQTLALLEVKAKRYEQARYLFRQATKCNPKSCASWLAWAQLEAQKENTQAARRLFEKAVQASPKNRFAWHVWGVFEANLGNVDLGKKLLKIGQAVNPRDPVLLQSLALLEYKYSTANVARVLFRRASELDPRHQPVWIAWGWMEWKEGNLATARELYQKALSIDSTSESAARCLQAWGVLEQRVGNLSAARRLFRSSLNINSQSYVTWMTWAAFEEDQGNSVRAEEIRNLYFQQRTEVVDDASWIMGFLDIIDPAIDSIKKLLNIDQNQYYKVKDSSLKISESNGEGELDSLSSDSSGSGFNLDKFIITKLSLDPSKLDVQFGPSGKVGAKSDSRSQNRNVSTPPRL</sequence>
<dbReference type="OrthoDB" id="541719at2759"/>
<feature type="region of interest" description="Disordered" evidence="2">
    <location>
        <begin position="44"/>
        <end position="76"/>
    </location>
</feature>
<feature type="repeat" description="TPR" evidence="1">
    <location>
        <begin position="299"/>
        <end position="332"/>
    </location>
</feature>
<dbReference type="SMART" id="SM00386">
    <property type="entry name" value="HAT"/>
    <property type="match status" value="8"/>
</dbReference>
<dbReference type="SMART" id="SM00028">
    <property type="entry name" value="TPR"/>
    <property type="match status" value="8"/>
</dbReference>
<dbReference type="InterPro" id="IPR044624">
    <property type="entry name" value="Mbb1-like"/>
</dbReference>
<dbReference type="InterPro" id="IPR011990">
    <property type="entry name" value="TPR-like_helical_dom_sf"/>
</dbReference>
<reference evidence="3 4" key="1">
    <citation type="submission" date="2019-12" db="EMBL/GenBank/DDBJ databases">
        <authorList>
            <person name="Alioto T."/>
            <person name="Alioto T."/>
            <person name="Gomez Garrido J."/>
        </authorList>
    </citation>
    <scope>NUCLEOTIDE SEQUENCE [LARGE SCALE GENOMIC DNA]</scope>
</reference>
<feature type="compositionally biased region" description="Acidic residues" evidence="2">
    <location>
        <begin position="102"/>
        <end position="113"/>
    </location>
</feature>
<keyword evidence="4" id="KW-1185">Reference proteome</keyword>
<dbReference type="InterPro" id="IPR019734">
    <property type="entry name" value="TPR_rpt"/>
</dbReference>
<dbReference type="GO" id="GO:0009570">
    <property type="term" value="C:chloroplast stroma"/>
    <property type="evidence" value="ECO:0007669"/>
    <property type="project" value="EnsemblPlants"/>
</dbReference>
<evidence type="ECO:0000256" key="2">
    <source>
        <dbReference type="SAM" id="MobiDB-lite"/>
    </source>
</evidence>
<comment type="caution">
    <text evidence="3">The sequence shown here is derived from an EMBL/GenBank/DDBJ whole genome shotgun (WGS) entry which is preliminary data.</text>
</comment>